<evidence type="ECO:0000256" key="1">
    <source>
        <dbReference type="SAM" id="MobiDB-lite"/>
    </source>
</evidence>
<proteinExistence type="predicted"/>
<dbReference type="InterPro" id="IPR027992">
    <property type="entry name" value="tRNA_bind_dom"/>
</dbReference>
<evidence type="ECO:0000259" key="2">
    <source>
        <dbReference type="Pfam" id="PF13725"/>
    </source>
</evidence>
<feature type="domain" description="Possible tRNA binding" evidence="2">
    <location>
        <begin position="1"/>
        <end position="81"/>
    </location>
</feature>
<dbReference type="Pfam" id="PF13725">
    <property type="entry name" value="tRNA_bind_2"/>
    <property type="match status" value="1"/>
</dbReference>
<feature type="compositionally biased region" description="Acidic residues" evidence="1">
    <location>
        <begin position="71"/>
        <end position="81"/>
    </location>
</feature>
<organism evidence="3 4">
    <name type="scientific">Cryomyces antarcticus</name>
    <dbReference type="NCBI Taxonomy" id="329879"/>
    <lineage>
        <taxon>Eukaryota</taxon>
        <taxon>Fungi</taxon>
        <taxon>Dikarya</taxon>
        <taxon>Ascomycota</taxon>
        <taxon>Pezizomycotina</taxon>
        <taxon>Dothideomycetes</taxon>
        <taxon>Dothideomycetes incertae sedis</taxon>
        <taxon>Cryomyces</taxon>
    </lineage>
</organism>
<accession>A0ABR0LRC5</accession>
<gene>
    <name evidence="3" type="primary">NAT10_5</name>
    <name evidence="3" type="ORF">LTR16_012730</name>
</gene>
<evidence type="ECO:0000313" key="3">
    <source>
        <dbReference type="EMBL" id="KAK5230677.1"/>
    </source>
</evidence>
<evidence type="ECO:0000313" key="4">
    <source>
        <dbReference type="Proteomes" id="UP001357485"/>
    </source>
</evidence>
<reference evidence="3 4" key="1">
    <citation type="submission" date="2023-08" db="EMBL/GenBank/DDBJ databases">
        <title>Black Yeasts Isolated from many extreme environments.</title>
        <authorList>
            <person name="Coleine C."/>
            <person name="Stajich J.E."/>
            <person name="Selbmann L."/>
        </authorList>
    </citation>
    <scope>NUCLEOTIDE SEQUENCE [LARGE SCALE GENOMIC DNA]</scope>
    <source>
        <strain evidence="3 4">CCFEE 536</strain>
    </source>
</reference>
<keyword evidence="4" id="KW-1185">Reference proteome</keyword>
<feature type="non-terminal residue" evidence="3">
    <location>
        <position position="81"/>
    </location>
</feature>
<dbReference type="EMBL" id="JAVRRA010013446">
    <property type="protein sequence ID" value="KAK5230677.1"/>
    <property type="molecule type" value="Genomic_DNA"/>
</dbReference>
<sequence>MFIKVVRKVSTHFRGLVEGAVTQGMPDVVDTAADGDDDVETGVDAEAANDRGSAAEKQNTKHRFQPLAQNLDEELAEGGNE</sequence>
<protein>
    <submittedName>
        <fullName evidence="3">N-acetyltransferase 10</fullName>
    </submittedName>
</protein>
<name>A0ABR0LRC5_9PEZI</name>
<comment type="caution">
    <text evidence="3">The sequence shown here is derived from an EMBL/GenBank/DDBJ whole genome shotgun (WGS) entry which is preliminary data.</text>
</comment>
<dbReference type="Proteomes" id="UP001357485">
    <property type="component" value="Unassembled WGS sequence"/>
</dbReference>
<feature type="region of interest" description="Disordered" evidence="1">
    <location>
        <begin position="48"/>
        <end position="81"/>
    </location>
</feature>